<dbReference type="RefSeq" id="WP_089966677.1">
    <property type="nucleotide sequence ID" value="NZ_FOCQ01000005.1"/>
</dbReference>
<evidence type="ECO:0000313" key="1">
    <source>
        <dbReference type="EMBL" id="SEN04509.1"/>
    </source>
</evidence>
<accession>A0A1H8DB74</accession>
<dbReference type="STRING" id="1173111.SAMN05444955_10590"/>
<reference evidence="1 2" key="1">
    <citation type="submission" date="2016-10" db="EMBL/GenBank/DDBJ databases">
        <authorList>
            <person name="de Groot N.N."/>
        </authorList>
    </citation>
    <scope>NUCLEOTIDE SEQUENCE [LARGE SCALE GENOMIC DNA]</scope>
    <source>
        <strain evidence="1 2">DSM 46701</strain>
    </source>
</reference>
<gene>
    <name evidence="1" type="ORF">SAMN05444955_10590</name>
</gene>
<keyword evidence="2" id="KW-1185">Reference proteome</keyword>
<dbReference type="OrthoDB" id="2989236at2"/>
<dbReference type="Gene3D" id="2.60.40.2000">
    <property type="match status" value="1"/>
</dbReference>
<dbReference type="Proteomes" id="UP000199695">
    <property type="component" value="Unassembled WGS sequence"/>
</dbReference>
<sequence length="85" mass="9793">MRKWASEWFDLPPDVTSDVPRIEMIGPFRLQVENHQGVEHFSSRELKLRINQGCLAIIGESLKIKAIYPEVVLVEGNIHELKVIK</sequence>
<organism evidence="1 2">
    <name type="scientific">Lihuaxuella thermophila</name>
    <dbReference type="NCBI Taxonomy" id="1173111"/>
    <lineage>
        <taxon>Bacteria</taxon>
        <taxon>Bacillati</taxon>
        <taxon>Bacillota</taxon>
        <taxon>Bacilli</taxon>
        <taxon>Bacillales</taxon>
        <taxon>Thermoactinomycetaceae</taxon>
        <taxon>Lihuaxuella</taxon>
    </lineage>
</organism>
<dbReference type="InterPro" id="IPR038705">
    <property type="entry name" value="YabP_sf"/>
</dbReference>
<protein>
    <submittedName>
        <fullName evidence="1">Sporulation protein YqfC</fullName>
    </submittedName>
</protein>
<proteinExistence type="predicted"/>
<dbReference type="Pfam" id="PF07873">
    <property type="entry name" value="YabP"/>
    <property type="match status" value="1"/>
</dbReference>
<dbReference type="InterPro" id="IPR022476">
    <property type="entry name" value="Spore_YabP/YqfC"/>
</dbReference>
<evidence type="ECO:0000313" key="2">
    <source>
        <dbReference type="Proteomes" id="UP000199695"/>
    </source>
</evidence>
<dbReference type="NCBIfam" id="TIGR02856">
    <property type="entry name" value="spore_yqfC"/>
    <property type="match status" value="1"/>
</dbReference>
<name>A0A1H8DB74_9BACL</name>
<dbReference type="InterPro" id="IPR022477">
    <property type="entry name" value="Spore_YqfC"/>
</dbReference>
<dbReference type="EMBL" id="FOCQ01000005">
    <property type="protein sequence ID" value="SEN04509.1"/>
    <property type="molecule type" value="Genomic_DNA"/>
</dbReference>
<dbReference type="AlphaFoldDB" id="A0A1H8DB74"/>